<sequence>MRYEAGDMVVQNQTSEQPAKLRLDGYDTILLDAHGVFLTDYQNLRKTPGFNYGECQLFDKVEILFKLVS</sequence>
<accession>C0BCW3</accession>
<reference evidence="1 2" key="2">
    <citation type="submission" date="2009-03" db="EMBL/GenBank/DDBJ databases">
        <title>Draft genome sequence of Coprococcus comes (ATCC 27758).</title>
        <authorList>
            <person name="Sudarsanam P."/>
            <person name="Ley R."/>
            <person name="Guruge J."/>
            <person name="Turnbaugh P.J."/>
            <person name="Mahowald M."/>
            <person name="Liep D."/>
            <person name="Gordon J."/>
        </authorList>
    </citation>
    <scope>NUCLEOTIDE SEQUENCE [LARGE SCALE GENOMIC DNA]</scope>
    <source>
        <strain evidence="1 2">ATCC 27758</strain>
    </source>
</reference>
<gene>
    <name evidence="1" type="ORF">COPCOM_03004</name>
</gene>
<organism evidence="1 2">
    <name type="scientific">Coprococcus comes ATCC 27758</name>
    <dbReference type="NCBI Taxonomy" id="470146"/>
    <lineage>
        <taxon>Bacteria</taxon>
        <taxon>Bacillati</taxon>
        <taxon>Bacillota</taxon>
        <taxon>Clostridia</taxon>
        <taxon>Lachnospirales</taxon>
        <taxon>Lachnospiraceae</taxon>
        <taxon>Coprococcus</taxon>
    </lineage>
</organism>
<evidence type="ECO:0000313" key="1">
    <source>
        <dbReference type="EMBL" id="EEG88914.1"/>
    </source>
</evidence>
<reference evidence="1 2" key="1">
    <citation type="submission" date="2009-02" db="EMBL/GenBank/DDBJ databases">
        <authorList>
            <person name="Fulton L."/>
            <person name="Clifton S."/>
            <person name="Fulton B."/>
            <person name="Xu J."/>
            <person name="Minx P."/>
            <person name="Pepin K.H."/>
            <person name="Johnson M."/>
            <person name="Bhonagiri V."/>
            <person name="Nash W.E."/>
            <person name="Mardis E.R."/>
            <person name="Wilson R.K."/>
        </authorList>
    </citation>
    <scope>NUCLEOTIDE SEQUENCE [LARGE SCALE GENOMIC DNA]</scope>
    <source>
        <strain evidence="1 2">ATCC 27758</strain>
    </source>
</reference>
<dbReference type="Proteomes" id="UP000003793">
    <property type="component" value="Unassembled WGS sequence"/>
</dbReference>
<proteinExistence type="predicted"/>
<protein>
    <submittedName>
        <fullName evidence="1">Uncharacterized protein</fullName>
    </submittedName>
</protein>
<name>C0BCW3_9FIRM</name>
<dbReference type="HOGENOM" id="CLU_2768738_0_0_9"/>
<dbReference type="AlphaFoldDB" id="C0BCW3"/>
<evidence type="ECO:0000313" key="2">
    <source>
        <dbReference type="Proteomes" id="UP000003793"/>
    </source>
</evidence>
<comment type="caution">
    <text evidence="1">The sequence shown here is derived from an EMBL/GenBank/DDBJ whole genome shotgun (WGS) entry which is preliminary data.</text>
</comment>
<dbReference type="EMBL" id="ABVR01000042">
    <property type="protein sequence ID" value="EEG88914.1"/>
    <property type="molecule type" value="Genomic_DNA"/>
</dbReference>